<feature type="binding site" evidence="8">
    <location>
        <position position="262"/>
    </location>
    <ligand>
        <name>ATP</name>
        <dbReference type="ChEBI" id="CHEBI:30616"/>
    </ligand>
</feature>
<dbReference type="RefSeq" id="WP_024038564.1">
    <property type="nucleotide sequence ID" value="NZ_CACRUE010000034.1"/>
</dbReference>
<evidence type="ECO:0000256" key="4">
    <source>
        <dbReference type="ARBA" id="ARBA00022741"/>
    </source>
</evidence>
<dbReference type="GO" id="GO:0008270">
    <property type="term" value="F:zinc ion binding"/>
    <property type="evidence" value="ECO:0007669"/>
    <property type="project" value="UniProtKB-UniRule"/>
</dbReference>
<evidence type="ECO:0000256" key="6">
    <source>
        <dbReference type="ARBA" id="ARBA00022917"/>
    </source>
</evidence>
<dbReference type="InterPro" id="IPR014729">
    <property type="entry name" value="Rossmann-like_a/b/a_fold"/>
</dbReference>
<keyword evidence="2 8" id="KW-0963">Cytoplasm</keyword>
<feature type="short sequence motif" description="'KMSKS' region" evidence="8">
    <location>
        <begin position="259"/>
        <end position="263"/>
    </location>
</feature>
<dbReference type="PANTHER" id="PTHR43311:SF2">
    <property type="entry name" value="GLUTAMATE--TRNA LIGASE, MITOCHONDRIAL-RELATED"/>
    <property type="match status" value="1"/>
</dbReference>
<dbReference type="Gene3D" id="3.40.50.620">
    <property type="entry name" value="HUPs"/>
    <property type="match status" value="1"/>
</dbReference>
<dbReference type="FunFam" id="3.40.50.620:FF:000045">
    <property type="entry name" value="Glutamate--tRNA ligase, mitochondrial"/>
    <property type="match status" value="1"/>
</dbReference>
<evidence type="ECO:0000256" key="5">
    <source>
        <dbReference type="ARBA" id="ARBA00022840"/>
    </source>
</evidence>
<keyword evidence="4 8" id="KW-0547">Nucleotide-binding</keyword>
<dbReference type="InterPro" id="IPR020751">
    <property type="entry name" value="aa-tRNA-synth_I_codon-bd_sub2"/>
</dbReference>
<dbReference type="InterPro" id="IPR020752">
    <property type="entry name" value="Glu-tRNA-synth_I_codon-bd_sub1"/>
</dbReference>
<feature type="short sequence motif" description="'HIGH' region" evidence="8">
    <location>
        <begin position="10"/>
        <end position="20"/>
    </location>
</feature>
<feature type="domain" description="Glutamyl/glutaminyl-tRNA synthetase class Ib catalytic" evidence="9">
    <location>
        <begin position="3"/>
        <end position="328"/>
    </location>
</feature>
<evidence type="ECO:0000256" key="8">
    <source>
        <dbReference type="HAMAP-Rule" id="MF_00022"/>
    </source>
</evidence>
<evidence type="ECO:0000256" key="7">
    <source>
        <dbReference type="ARBA" id="ARBA00023146"/>
    </source>
</evidence>
<comment type="subunit">
    <text evidence="8">Monomer.</text>
</comment>
<dbReference type="SUPFAM" id="SSF52374">
    <property type="entry name" value="Nucleotidylyl transferase"/>
    <property type="match status" value="1"/>
</dbReference>
<comment type="function">
    <text evidence="8">Catalyzes the attachment of glutamate to tRNA(Glu) in a two-step reaction: glutamate is first activated by ATP to form Glu-AMP and then transferred to the acceptor end of tRNA(Glu).</text>
</comment>
<accession>A0A6N3EN79</accession>
<evidence type="ECO:0000259" key="10">
    <source>
        <dbReference type="Pfam" id="PF19269"/>
    </source>
</evidence>
<dbReference type="CDD" id="cd00808">
    <property type="entry name" value="GluRS_core"/>
    <property type="match status" value="1"/>
</dbReference>
<dbReference type="GO" id="GO:0004818">
    <property type="term" value="F:glutamate-tRNA ligase activity"/>
    <property type="evidence" value="ECO:0007669"/>
    <property type="project" value="UniProtKB-UniRule"/>
</dbReference>
<feature type="binding site" evidence="8">
    <location>
        <position position="115"/>
    </location>
    <ligand>
        <name>Zn(2+)</name>
        <dbReference type="ChEBI" id="CHEBI:29105"/>
    </ligand>
</feature>
<keyword evidence="8" id="KW-0862">Zinc</keyword>
<reference evidence="11" key="1">
    <citation type="submission" date="2019-11" db="EMBL/GenBank/DDBJ databases">
        <authorList>
            <person name="Feng L."/>
        </authorList>
    </citation>
    <scope>NUCLEOTIDE SEQUENCE</scope>
    <source>
        <strain evidence="11">IbartlettiiLFYP30</strain>
    </source>
</reference>
<dbReference type="HAMAP" id="MF_00022">
    <property type="entry name" value="Glu_tRNA_synth_type1"/>
    <property type="match status" value="1"/>
</dbReference>
<dbReference type="InterPro" id="IPR008925">
    <property type="entry name" value="aa_tRNA-synth_I_cd-bd_sf"/>
</dbReference>
<evidence type="ECO:0000256" key="1">
    <source>
        <dbReference type="ARBA" id="ARBA00007894"/>
    </source>
</evidence>
<dbReference type="InterPro" id="IPR045462">
    <property type="entry name" value="aa-tRNA-synth_I_cd-bd"/>
</dbReference>
<dbReference type="GO" id="GO:0000049">
    <property type="term" value="F:tRNA binding"/>
    <property type="evidence" value="ECO:0007669"/>
    <property type="project" value="InterPro"/>
</dbReference>
<dbReference type="PANTHER" id="PTHR43311">
    <property type="entry name" value="GLUTAMATE--TRNA LIGASE"/>
    <property type="match status" value="1"/>
</dbReference>
<dbReference type="InterPro" id="IPR020058">
    <property type="entry name" value="Glu/Gln-tRNA-synth_Ib_cat-dom"/>
</dbReference>
<keyword evidence="7 8" id="KW-0030">Aminoacyl-tRNA synthetase</keyword>
<protein>
    <recommendedName>
        <fullName evidence="8">Glutamate--tRNA ligase</fullName>
        <ecNumber evidence="8">6.1.1.17</ecNumber>
    </recommendedName>
    <alternativeName>
        <fullName evidence="8">Glutamyl-tRNA synthetase</fullName>
        <shortName evidence="8">GluRS</shortName>
    </alternativeName>
</protein>
<comment type="subcellular location">
    <subcellularLocation>
        <location evidence="8">Cytoplasm</location>
    </subcellularLocation>
</comment>
<keyword evidence="5 8" id="KW-0067">ATP-binding</keyword>
<feature type="binding site" evidence="8">
    <location>
        <position position="117"/>
    </location>
    <ligand>
        <name>Zn(2+)</name>
        <dbReference type="ChEBI" id="CHEBI:29105"/>
    </ligand>
</feature>
<comment type="similarity">
    <text evidence="1 8">Belongs to the class-I aminoacyl-tRNA synthetase family. Glutamate--tRNA ligase type 1 subfamily.</text>
</comment>
<evidence type="ECO:0000256" key="2">
    <source>
        <dbReference type="ARBA" id="ARBA00022490"/>
    </source>
</evidence>
<keyword evidence="3 8" id="KW-0436">Ligase</keyword>
<dbReference type="EC" id="6.1.1.17" evidence="8"/>
<sequence length="494" mass="56602">MSEVRVRFAPSPTGFVHIGSLRTALYNYLFAKKMGGKYILRVEDTDRTRLVDGAIENMLNAMKWAGVNHDEGVMLDDNGNVVQKGEYGPYIQSERLDIYKKYIQELLDNGKAYYCFCTKERLDEVREKQKEAGETPRYDGHCRDLTQEEIDAKIAAGEPYVIRLRLPENHVIKFTDLVRGETEFNTNDLDDQVLIKTDGFPTYHFAVVVDDHLMKITHVIRGEEWVSSTPKHVYLYEAFGWEAPKFVHLPNILNKEKKKLSKRQGDVAVEDFKKKGYLPEGLVNYVALVGWSPEENKEIFSMEELEQAFSIERVSKSGGVFDTEKLNWVNQHYMKDGDDDVLTKLAIPFIVEAGYVTAEEAEEKYDFLKSIVSLLKEKLHYVKEITDHISIFFGDKVEVETKEGAEFLKMEHIPTLVNALEEKISEVDVLTEETVQAILKSIQKEYKIKGKNLYMGTRIPLTGQMHGGDLAKTMVILGKDVCLKRLAYAKENLI</sequence>
<organism evidence="11">
    <name type="scientific">Intestinibacter bartlettii</name>
    <dbReference type="NCBI Taxonomy" id="261299"/>
    <lineage>
        <taxon>Bacteria</taxon>
        <taxon>Bacillati</taxon>
        <taxon>Bacillota</taxon>
        <taxon>Clostridia</taxon>
        <taxon>Peptostreptococcales</taxon>
        <taxon>Peptostreptococcaceae</taxon>
        <taxon>Intestinibacter</taxon>
    </lineage>
</organism>
<gene>
    <name evidence="8 11" type="primary">gltX</name>
    <name evidence="11" type="ORF">IBLFYP30_00256</name>
</gene>
<keyword evidence="6 8" id="KW-0648">Protein biosynthesis</keyword>
<proteinExistence type="inferred from homology"/>
<evidence type="ECO:0000256" key="3">
    <source>
        <dbReference type="ARBA" id="ARBA00022598"/>
    </source>
</evidence>
<dbReference type="GO" id="GO:0006424">
    <property type="term" value="P:glutamyl-tRNA aminoacylation"/>
    <property type="evidence" value="ECO:0007669"/>
    <property type="project" value="UniProtKB-UniRule"/>
</dbReference>
<dbReference type="GO" id="GO:0005524">
    <property type="term" value="F:ATP binding"/>
    <property type="evidence" value="ECO:0007669"/>
    <property type="project" value="UniProtKB-UniRule"/>
</dbReference>
<dbReference type="InterPro" id="IPR049940">
    <property type="entry name" value="GluQ/Sye"/>
</dbReference>
<dbReference type="InterPro" id="IPR033910">
    <property type="entry name" value="GluRS_core"/>
</dbReference>
<comment type="catalytic activity">
    <reaction evidence="8">
        <text>tRNA(Glu) + L-glutamate + ATP = L-glutamyl-tRNA(Glu) + AMP + diphosphate</text>
        <dbReference type="Rhea" id="RHEA:23540"/>
        <dbReference type="Rhea" id="RHEA-COMP:9663"/>
        <dbReference type="Rhea" id="RHEA-COMP:9680"/>
        <dbReference type="ChEBI" id="CHEBI:29985"/>
        <dbReference type="ChEBI" id="CHEBI:30616"/>
        <dbReference type="ChEBI" id="CHEBI:33019"/>
        <dbReference type="ChEBI" id="CHEBI:78442"/>
        <dbReference type="ChEBI" id="CHEBI:78520"/>
        <dbReference type="ChEBI" id="CHEBI:456215"/>
        <dbReference type="EC" id="6.1.1.17"/>
    </reaction>
</comment>
<feature type="domain" description="Aminoacyl-tRNA synthetase class I anticodon-binding" evidence="10">
    <location>
        <begin position="342"/>
        <end position="489"/>
    </location>
</feature>
<dbReference type="Gene3D" id="1.10.8.70">
    <property type="entry name" value="Glutamate-tRNA synthetase, class I, anticodon-binding domain 1"/>
    <property type="match status" value="1"/>
</dbReference>
<dbReference type="NCBIfam" id="TIGR00464">
    <property type="entry name" value="gltX_bact"/>
    <property type="match status" value="1"/>
</dbReference>
<evidence type="ECO:0000313" key="11">
    <source>
        <dbReference type="EMBL" id="VYU39087.1"/>
    </source>
</evidence>
<dbReference type="InterPro" id="IPR000924">
    <property type="entry name" value="Glu/Gln-tRNA-synth"/>
</dbReference>
<feature type="binding site" evidence="8">
    <location>
        <position position="142"/>
    </location>
    <ligand>
        <name>Zn(2+)</name>
        <dbReference type="ChEBI" id="CHEBI:29105"/>
    </ligand>
</feature>
<dbReference type="InterPro" id="IPR004527">
    <property type="entry name" value="Glu-tRNA-ligase_bac/mito"/>
</dbReference>
<evidence type="ECO:0000259" key="9">
    <source>
        <dbReference type="Pfam" id="PF00749"/>
    </source>
</evidence>
<dbReference type="Pfam" id="PF19269">
    <property type="entry name" value="Anticodon_2"/>
    <property type="match status" value="1"/>
</dbReference>
<dbReference type="PRINTS" id="PR00987">
    <property type="entry name" value="TRNASYNTHGLU"/>
</dbReference>
<keyword evidence="8" id="KW-0479">Metal-binding</keyword>
<dbReference type="SUPFAM" id="SSF48163">
    <property type="entry name" value="An anticodon-binding domain of class I aminoacyl-tRNA synthetases"/>
    <property type="match status" value="1"/>
</dbReference>
<dbReference type="GO" id="GO:0005737">
    <property type="term" value="C:cytoplasm"/>
    <property type="evidence" value="ECO:0007669"/>
    <property type="project" value="UniProtKB-SubCell"/>
</dbReference>
<name>A0A6N3EN79_9FIRM</name>
<comment type="cofactor">
    <cofactor evidence="8">
        <name>Zn(2+)</name>
        <dbReference type="ChEBI" id="CHEBI:29105"/>
    </cofactor>
    <text evidence="8">Binds 1 zinc ion per subunit.</text>
</comment>
<dbReference type="AlphaFoldDB" id="A0A6N3EN79"/>
<dbReference type="EMBL" id="CACRUE010000034">
    <property type="protein sequence ID" value="VYU39087.1"/>
    <property type="molecule type" value="Genomic_DNA"/>
</dbReference>
<dbReference type="Pfam" id="PF00749">
    <property type="entry name" value="tRNA-synt_1c"/>
    <property type="match status" value="1"/>
</dbReference>
<feature type="binding site" evidence="8">
    <location>
        <position position="144"/>
    </location>
    <ligand>
        <name>Zn(2+)</name>
        <dbReference type="ChEBI" id="CHEBI:29105"/>
    </ligand>
</feature>
<dbReference type="Gene3D" id="1.10.10.350">
    <property type="match status" value="1"/>
</dbReference>